<comment type="similarity">
    <text evidence="2 4">Belongs to the bacterial solute-binding protein 3 family.</text>
</comment>
<dbReference type="InterPro" id="IPR037297">
    <property type="entry name" value="ArtJ_PBP2"/>
</dbReference>
<dbReference type="Proteomes" id="UP000002366">
    <property type="component" value="Chromosome"/>
</dbReference>
<evidence type="ECO:0000256" key="3">
    <source>
        <dbReference type="ARBA" id="ARBA00022729"/>
    </source>
</evidence>
<sequence length="258" mass="28651">MLKTSKIFILSVIMSLIVAAPSLAAKSVMDRTVIRVGTEATYPPFEYRSEKNEIVGYDIDVVKALGAHLGKDVELVDMSFDGLIPALLTGKIDMIAAGMTNTEERRKKVDFSDVYYEIENAFVTKSDDESISKIEDLADKVATVQIGTAQDIFITNTKLPKEIKRFQKNDDALREVLLGRSDFCVVNLTVANAYLRNNDAFGSTLKIAFRNFIHKQGEGIALAIPKGDTTFQEALNKVLDEMKKSGELLGLKKKYQID</sequence>
<gene>
    <name evidence="7" type="ordered locus">Amico_1251</name>
</gene>
<evidence type="ECO:0000259" key="6">
    <source>
        <dbReference type="SMART" id="SM00062"/>
    </source>
</evidence>
<organism evidence="7 8">
    <name type="scientific">Aminobacterium colombiense (strain DSM 12261 / ALA-1)</name>
    <dbReference type="NCBI Taxonomy" id="572547"/>
    <lineage>
        <taxon>Bacteria</taxon>
        <taxon>Thermotogati</taxon>
        <taxon>Synergistota</taxon>
        <taxon>Synergistia</taxon>
        <taxon>Synergistales</taxon>
        <taxon>Aminobacteriaceae</taxon>
        <taxon>Aminobacterium</taxon>
    </lineage>
</organism>
<evidence type="ECO:0000313" key="7">
    <source>
        <dbReference type="EMBL" id="ADE57372.1"/>
    </source>
</evidence>
<feature type="chain" id="PRO_5003071474" evidence="5">
    <location>
        <begin position="25"/>
        <end position="258"/>
    </location>
</feature>
<dbReference type="HOGENOM" id="CLU_019602_18_2_0"/>
<dbReference type="EMBL" id="CP001997">
    <property type="protein sequence ID" value="ADE57372.1"/>
    <property type="molecule type" value="Genomic_DNA"/>
</dbReference>
<reference evidence="7 8" key="1">
    <citation type="journal article" date="2010" name="Stand. Genomic Sci.">
        <title>Complete genome sequence of Aminobacterium colombiense type strain (ALA-1).</title>
        <authorList>
            <person name="Chertkov O."/>
            <person name="Sikorski J."/>
            <person name="Brambilla E."/>
            <person name="Lapidus A."/>
            <person name="Copeland A."/>
            <person name="Glavina Del Rio T."/>
            <person name="Nolan M."/>
            <person name="Lucas S."/>
            <person name="Tice H."/>
            <person name="Cheng J.F."/>
            <person name="Han C."/>
            <person name="Detter J.C."/>
            <person name="Bruce D."/>
            <person name="Tapia R."/>
            <person name="Goodwin L."/>
            <person name="Pitluck S."/>
            <person name="Liolios K."/>
            <person name="Ivanova N."/>
            <person name="Mavromatis K."/>
            <person name="Ovchinnikova G."/>
            <person name="Pati A."/>
            <person name="Chen A."/>
            <person name="Palaniappan K."/>
            <person name="Land M."/>
            <person name="Hauser L."/>
            <person name="Chang Y.J."/>
            <person name="Jeffries C.D."/>
            <person name="Spring S."/>
            <person name="Rohde M."/>
            <person name="Goker M."/>
            <person name="Bristow J."/>
            <person name="Eisen J.A."/>
            <person name="Markowitz V."/>
            <person name="Hugenholtz P."/>
            <person name="Kyrpides N.C."/>
            <person name="Klenk H.P."/>
        </authorList>
    </citation>
    <scope>NUCLEOTIDE SEQUENCE [LARGE SCALE GENOMIC DNA]</scope>
    <source>
        <strain evidence="8">DSM 12261 / ALA-1</strain>
    </source>
</reference>
<feature type="signal peptide" evidence="5">
    <location>
        <begin position="1"/>
        <end position="24"/>
    </location>
</feature>
<dbReference type="Pfam" id="PF00497">
    <property type="entry name" value="SBP_bac_3"/>
    <property type="match status" value="1"/>
</dbReference>
<evidence type="ECO:0000256" key="1">
    <source>
        <dbReference type="ARBA" id="ARBA00004196"/>
    </source>
</evidence>
<keyword evidence="3 5" id="KW-0732">Signal</keyword>
<dbReference type="STRING" id="572547.Amico_1251"/>
<keyword evidence="8" id="KW-1185">Reference proteome</keyword>
<dbReference type="Gene3D" id="3.40.190.10">
    <property type="entry name" value="Periplasmic binding protein-like II"/>
    <property type="match status" value="2"/>
</dbReference>
<comment type="subcellular location">
    <subcellularLocation>
        <location evidence="1">Cell envelope</location>
    </subcellularLocation>
</comment>
<name>D5EFP0_AMICL</name>
<evidence type="ECO:0000256" key="2">
    <source>
        <dbReference type="ARBA" id="ARBA00010333"/>
    </source>
</evidence>
<evidence type="ECO:0000256" key="4">
    <source>
        <dbReference type="RuleBase" id="RU003744"/>
    </source>
</evidence>
<dbReference type="eggNOG" id="COG0834">
    <property type="taxonomic scope" value="Bacteria"/>
</dbReference>
<protein>
    <submittedName>
        <fullName evidence="7">Extracellular solute-binding protein family 3</fullName>
    </submittedName>
</protein>
<evidence type="ECO:0000313" key="8">
    <source>
        <dbReference type="Proteomes" id="UP000002366"/>
    </source>
</evidence>
<dbReference type="CDD" id="cd00999">
    <property type="entry name" value="PBP2_ArtJ"/>
    <property type="match status" value="1"/>
</dbReference>
<dbReference type="SMART" id="SM00062">
    <property type="entry name" value="PBPb"/>
    <property type="match status" value="1"/>
</dbReference>
<dbReference type="PROSITE" id="PS01039">
    <property type="entry name" value="SBP_BACTERIAL_3"/>
    <property type="match status" value="1"/>
</dbReference>
<proteinExistence type="inferred from homology"/>
<dbReference type="AlphaFoldDB" id="D5EFP0"/>
<dbReference type="SUPFAM" id="SSF53850">
    <property type="entry name" value="Periplasmic binding protein-like II"/>
    <property type="match status" value="1"/>
</dbReference>
<feature type="domain" description="Solute-binding protein family 3/N-terminal" evidence="6">
    <location>
        <begin position="33"/>
        <end position="258"/>
    </location>
</feature>
<dbReference type="KEGG" id="aco:Amico_1251"/>
<dbReference type="GO" id="GO:0030313">
    <property type="term" value="C:cell envelope"/>
    <property type="evidence" value="ECO:0007669"/>
    <property type="project" value="UniProtKB-SubCell"/>
</dbReference>
<accession>D5EFP0</accession>
<dbReference type="InterPro" id="IPR001638">
    <property type="entry name" value="Solute-binding_3/MltF_N"/>
</dbReference>
<evidence type="ECO:0000256" key="5">
    <source>
        <dbReference type="SAM" id="SignalP"/>
    </source>
</evidence>
<dbReference type="PANTHER" id="PTHR35936">
    <property type="entry name" value="MEMBRANE-BOUND LYTIC MUREIN TRANSGLYCOSYLASE F"/>
    <property type="match status" value="1"/>
</dbReference>
<dbReference type="PANTHER" id="PTHR35936:SF17">
    <property type="entry name" value="ARGININE-BINDING EXTRACELLULAR PROTEIN ARTP"/>
    <property type="match status" value="1"/>
</dbReference>
<dbReference type="RefSeq" id="WP_013048635.1">
    <property type="nucleotide sequence ID" value="NC_014011.1"/>
</dbReference>
<dbReference type="InterPro" id="IPR018313">
    <property type="entry name" value="SBP_3_CS"/>
</dbReference>